<dbReference type="EMBL" id="MPDP01000292">
    <property type="protein sequence ID" value="KAK1454256.1"/>
    <property type="molecule type" value="Genomic_DNA"/>
</dbReference>
<accession>A0AAI9UDZ7</accession>
<keyword evidence="2" id="KW-1185">Reference proteome</keyword>
<protein>
    <submittedName>
        <fullName evidence="1">Uncharacterized protein</fullName>
    </submittedName>
</protein>
<proteinExistence type="predicted"/>
<evidence type="ECO:0000313" key="2">
    <source>
        <dbReference type="Proteomes" id="UP001239213"/>
    </source>
</evidence>
<name>A0AAI9UDZ7_9PEZI</name>
<reference evidence="1" key="1">
    <citation type="submission" date="2016-11" db="EMBL/GenBank/DDBJ databases">
        <title>The genome sequence of Colletotrichum cuscutae.</title>
        <authorList>
            <person name="Baroncelli R."/>
        </authorList>
    </citation>
    <scope>NUCLEOTIDE SEQUENCE</scope>
    <source>
        <strain evidence="1">IMI 304802</strain>
    </source>
</reference>
<dbReference type="Proteomes" id="UP001239213">
    <property type="component" value="Unassembled WGS sequence"/>
</dbReference>
<evidence type="ECO:0000313" key="1">
    <source>
        <dbReference type="EMBL" id="KAK1454256.1"/>
    </source>
</evidence>
<dbReference type="AlphaFoldDB" id="A0AAI9UDZ7"/>
<sequence>MASIGWFFFLLMESDGSGNIVVGNLRRRTQRDGQGC</sequence>
<comment type="caution">
    <text evidence="1">The sequence shown here is derived from an EMBL/GenBank/DDBJ whole genome shotgun (WGS) entry which is preliminary data.</text>
</comment>
<organism evidence="1 2">
    <name type="scientific">Colletotrichum cuscutae</name>
    <dbReference type="NCBI Taxonomy" id="1209917"/>
    <lineage>
        <taxon>Eukaryota</taxon>
        <taxon>Fungi</taxon>
        <taxon>Dikarya</taxon>
        <taxon>Ascomycota</taxon>
        <taxon>Pezizomycotina</taxon>
        <taxon>Sordariomycetes</taxon>
        <taxon>Hypocreomycetidae</taxon>
        <taxon>Glomerellales</taxon>
        <taxon>Glomerellaceae</taxon>
        <taxon>Colletotrichum</taxon>
        <taxon>Colletotrichum acutatum species complex</taxon>
    </lineage>
</organism>
<gene>
    <name evidence="1" type="ORF">CCUS01_10549</name>
</gene>